<dbReference type="Gene3D" id="3.30.43.10">
    <property type="entry name" value="Uridine Diphospho-n-acetylenolpyruvylglucosamine Reductase, domain 2"/>
    <property type="match status" value="1"/>
</dbReference>
<protein>
    <submittedName>
        <fullName evidence="8">Xanthine dehydrogenase small subunit</fullName>
        <ecNumber evidence="8">1.17.1.4</ecNumber>
    </submittedName>
</protein>
<dbReference type="EMBL" id="JAADJU010000017">
    <property type="protein sequence ID" value="NMP29745.1"/>
    <property type="molecule type" value="Genomic_DNA"/>
</dbReference>
<proteinExistence type="predicted"/>
<evidence type="ECO:0000259" key="7">
    <source>
        <dbReference type="PROSITE" id="PS51387"/>
    </source>
</evidence>
<dbReference type="SUPFAM" id="SSF55447">
    <property type="entry name" value="CO dehydrogenase flavoprotein C-terminal domain-like"/>
    <property type="match status" value="1"/>
</dbReference>
<dbReference type="InterPro" id="IPR002888">
    <property type="entry name" value="2Fe-2S-bd"/>
</dbReference>
<keyword evidence="3" id="KW-0274">FAD</keyword>
<evidence type="ECO:0000256" key="3">
    <source>
        <dbReference type="ARBA" id="ARBA00022827"/>
    </source>
</evidence>
<dbReference type="Gene3D" id="3.30.390.50">
    <property type="entry name" value="CO dehydrogenase flavoprotein, C-terminal domain"/>
    <property type="match status" value="1"/>
</dbReference>
<dbReference type="Pfam" id="PF00941">
    <property type="entry name" value="FAD_binding_5"/>
    <property type="match status" value="1"/>
</dbReference>
<dbReference type="PANTHER" id="PTHR45444:SF3">
    <property type="entry name" value="XANTHINE DEHYDROGENASE"/>
    <property type="match status" value="1"/>
</dbReference>
<dbReference type="InterPro" id="IPR036884">
    <property type="entry name" value="2Fe-2S-bd_dom_sf"/>
</dbReference>
<dbReference type="InterPro" id="IPR012175">
    <property type="entry name" value="Xanth_DH_ssu_bac"/>
</dbReference>
<dbReference type="SUPFAM" id="SSF56176">
    <property type="entry name" value="FAD-binding/transporter-associated domain-like"/>
    <property type="match status" value="1"/>
</dbReference>
<name>A0A848MPM5_9GAMM</name>
<dbReference type="InterPro" id="IPR036318">
    <property type="entry name" value="FAD-bd_PCMH-like_sf"/>
</dbReference>
<feature type="domain" description="2Fe-2S ferredoxin-type" evidence="6">
    <location>
        <begin position="1"/>
        <end position="85"/>
    </location>
</feature>
<keyword evidence="9" id="KW-1185">Reference proteome</keyword>
<dbReference type="InterPro" id="IPR016167">
    <property type="entry name" value="FAD-bd_PCMH_sub1"/>
</dbReference>
<dbReference type="Gene3D" id="3.30.465.10">
    <property type="match status" value="1"/>
</dbReference>
<reference evidence="8 9" key="1">
    <citation type="submission" date="2020-01" db="EMBL/GenBank/DDBJ databases">
        <authorList>
            <person name="Lee S.D."/>
        </authorList>
    </citation>
    <scope>NUCLEOTIDE SEQUENCE [LARGE SCALE GENOMIC DNA]</scope>
    <source>
        <strain evidence="8 9">SAP-1</strain>
    </source>
</reference>
<dbReference type="InterPro" id="IPR005107">
    <property type="entry name" value="CO_DH_flav_C"/>
</dbReference>
<dbReference type="PROSITE" id="PS51387">
    <property type="entry name" value="FAD_PCMH"/>
    <property type="match status" value="1"/>
</dbReference>
<evidence type="ECO:0000313" key="9">
    <source>
        <dbReference type="Proteomes" id="UP000585363"/>
    </source>
</evidence>
<evidence type="ECO:0000259" key="6">
    <source>
        <dbReference type="PROSITE" id="PS51085"/>
    </source>
</evidence>
<evidence type="ECO:0000256" key="4">
    <source>
        <dbReference type="ARBA" id="ARBA00023002"/>
    </source>
</evidence>
<keyword evidence="2" id="KW-0479">Metal-binding</keyword>
<dbReference type="PROSITE" id="PS00197">
    <property type="entry name" value="2FE2S_FER_1"/>
    <property type="match status" value="1"/>
</dbReference>
<dbReference type="Gene3D" id="3.10.20.30">
    <property type="match status" value="1"/>
</dbReference>
<dbReference type="InterPro" id="IPR016166">
    <property type="entry name" value="FAD-bd_PCMH"/>
</dbReference>
<dbReference type="SUPFAM" id="SSF47741">
    <property type="entry name" value="CO dehydrogenase ISP C-domain like"/>
    <property type="match status" value="1"/>
</dbReference>
<keyword evidence="4 8" id="KW-0560">Oxidoreductase</keyword>
<dbReference type="RefSeq" id="WP_169405457.1">
    <property type="nucleotide sequence ID" value="NZ_JAADJU010000017.1"/>
</dbReference>
<dbReference type="PROSITE" id="PS51085">
    <property type="entry name" value="2FE2S_FER_2"/>
    <property type="match status" value="1"/>
</dbReference>
<dbReference type="Proteomes" id="UP000585363">
    <property type="component" value="Unassembled WGS sequence"/>
</dbReference>
<dbReference type="InterPro" id="IPR036683">
    <property type="entry name" value="CO_DH_flav_C_dom_sf"/>
</dbReference>
<dbReference type="InterPro" id="IPR006058">
    <property type="entry name" value="2Fe2S_fd_BS"/>
</dbReference>
<accession>A0A848MPM5</accession>
<evidence type="ECO:0000256" key="1">
    <source>
        <dbReference type="ARBA" id="ARBA00022630"/>
    </source>
</evidence>
<dbReference type="GO" id="GO:0004854">
    <property type="term" value="F:xanthine dehydrogenase activity"/>
    <property type="evidence" value="ECO:0007669"/>
    <property type="project" value="UniProtKB-EC"/>
</dbReference>
<feature type="domain" description="FAD-binding PCMH-type" evidence="7">
    <location>
        <begin position="183"/>
        <end position="356"/>
    </location>
</feature>
<dbReference type="Pfam" id="PF00111">
    <property type="entry name" value="Fer2"/>
    <property type="match status" value="1"/>
</dbReference>
<dbReference type="InterPro" id="IPR016169">
    <property type="entry name" value="FAD-bd_PCMH_sub2"/>
</dbReference>
<dbReference type="Pfam" id="PF03450">
    <property type="entry name" value="CO_deh_flav_C"/>
    <property type="match status" value="1"/>
</dbReference>
<sequence>MIQFLLNDRIHRESALPADTTVLQFLRRDAGRCGSKEGCASGDCGACTVVVAEVQGESLRYTAINACLTFISALQGKQLITVEDLKHQGQLHSVQQAMVDNHASQCGFCTPGFVMSVFALQKQQQAAARAPERDDILHALSGNLCRCTGYRPIVDAALQACQQPGNDQFDQRAAFTLQQLQALAPAEDPLLFPASIAELAEVYQANPQARLLAGGTDLALEVTQRHHRLTKLIALSQIAEMKTVELHPEHIAIGAAATLSACLSPLAAEYPDFAALLTRFASQQIRNQGTFGGNIANASPIGDSGPVLLALGASLLLRCGDQQRLLPLDQFYLGYRHTALQPGEFIERIIIPRVPAESARVLKVYKVSKRLDDDISAVCGAFHIEVQDGHVTYARIAFGGMAAVARRAEHCEQLLLGQPWQVSSVERAGQALLQDYQPISDFRASDSYRMQVAINLLRRCLIETTSPETLMRVTQYV</sequence>
<organism evidence="8 9">
    <name type="scientific">Rouxiella aceris</name>
    <dbReference type="NCBI Taxonomy" id="2703884"/>
    <lineage>
        <taxon>Bacteria</taxon>
        <taxon>Pseudomonadati</taxon>
        <taxon>Pseudomonadota</taxon>
        <taxon>Gammaproteobacteria</taxon>
        <taxon>Enterobacterales</taxon>
        <taxon>Yersiniaceae</taxon>
        <taxon>Rouxiella</taxon>
    </lineage>
</organism>
<dbReference type="PANTHER" id="PTHR45444">
    <property type="entry name" value="XANTHINE DEHYDROGENASE"/>
    <property type="match status" value="1"/>
</dbReference>
<keyword evidence="1" id="KW-0285">Flavoprotein</keyword>
<evidence type="ECO:0000313" key="8">
    <source>
        <dbReference type="EMBL" id="NMP29745.1"/>
    </source>
</evidence>
<evidence type="ECO:0000256" key="2">
    <source>
        <dbReference type="ARBA" id="ARBA00022723"/>
    </source>
</evidence>
<keyword evidence="5" id="KW-0408">Iron</keyword>
<dbReference type="InterPro" id="IPR001041">
    <property type="entry name" value="2Fe-2S_ferredoxin-type"/>
</dbReference>
<dbReference type="SMART" id="SM01092">
    <property type="entry name" value="CO_deh_flav_C"/>
    <property type="match status" value="1"/>
</dbReference>
<dbReference type="Gene3D" id="1.10.150.120">
    <property type="entry name" value="[2Fe-2S]-binding domain"/>
    <property type="match status" value="1"/>
</dbReference>
<evidence type="ECO:0000256" key="5">
    <source>
        <dbReference type="ARBA" id="ARBA00023004"/>
    </source>
</evidence>
<dbReference type="AlphaFoldDB" id="A0A848MPM5"/>
<dbReference type="InterPro" id="IPR014307">
    <property type="entry name" value="Xanthine_DH_ssu"/>
</dbReference>
<dbReference type="InterPro" id="IPR002346">
    <property type="entry name" value="Mopterin_DH_FAD-bd"/>
</dbReference>
<dbReference type="InterPro" id="IPR012675">
    <property type="entry name" value="Beta-grasp_dom_sf"/>
</dbReference>
<reference evidence="8 9" key="2">
    <citation type="submission" date="2020-06" db="EMBL/GenBank/DDBJ databases">
        <title>Polyphasic characterization of a Rahnella strain isolated from tree sap.</title>
        <authorList>
            <person name="Kim I.S."/>
        </authorList>
    </citation>
    <scope>NUCLEOTIDE SEQUENCE [LARGE SCALE GENOMIC DNA]</scope>
    <source>
        <strain evidence="8 9">SAP-1</strain>
    </source>
</reference>
<dbReference type="InterPro" id="IPR016208">
    <property type="entry name" value="Ald_Oxase/xanthine_DH-like"/>
</dbReference>
<dbReference type="GO" id="GO:0051537">
    <property type="term" value="F:2 iron, 2 sulfur cluster binding"/>
    <property type="evidence" value="ECO:0007669"/>
    <property type="project" value="InterPro"/>
</dbReference>
<comment type="caution">
    <text evidence="8">The sequence shown here is derived from an EMBL/GenBank/DDBJ whole genome shotgun (WGS) entry which is preliminary data.</text>
</comment>
<dbReference type="GO" id="GO:0005506">
    <property type="term" value="F:iron ion binding"/>
    <property type="evidence" value="ECO:0007669"/>
    <property type="project" value="InterPro"/>
</dbReference>
<gene>
    <name evidence="8" type="primary">xdhA</name>
    <name evidence="8" type="ORF">GW590_23145</name>
</gene>
<dbReference type="NCBIfam" id="TIGR02963">
    <property type="entry name" value="xanthine_xdhA"/>
    <property type="match status" value="1"/>
</dbReference>
<dbReference type="GO" id="GO:0071949">
    <property type="term" value="F:FAD binding"/>
    <property type="evidence" value="ECO:0007669"/>
    <property type="project" value="InterPro"/>
</dbReference>
<dbReference type="SUPFAM" id="SSF54292">
    <property type="entry name" value="2Fe-2S ferredoxin-like"/>
    <property type="match status" value="1"/>
</dbReference>
<dbReference type="InterPro" id="IPR036010">
    <property type="entry name" value="2Fe-2S_ferredoxin-like_sf"/>
</dbReference>
<dbReference type="PIRSF" id="PIRSF036557">
    <property type="entry name" value="XdhA_RC"/>
    <property type="match status" value="1"/>
</dbReference>
<dbReference type="Pfam" id="PF01799">
    <property type="entry name" value="Fer2_2"/>
    <property type="match status" value="1"/>
</dbReference>
<dbReference type="EC" id="1.17.1.4" evidence="8"/>